<evidence type="ECO:0000256" key="9">
    <source>
        <dbReference type="ARBA" id="ARBA00055043"/>
    </source>
</evidence>
<keyword evidence="15" id="KW-1185">Reference proteome</keyword>
<evidence type="ECO:0000256" key="8">
    <source>
        <dbReference type="ARBA" id="ARBA00023273"/>
    </source>
</evidence>
<evidence type="ECO:0000256" key="4">
    <source>
        <dbReference type="ARBA" id="ARBA00005385"/>
    </source>
</evidence>
<evidence type="ECO:0000256" key="7">
    <source>
        <dbReference type="ARBA" id="ARBA00023212"/>
    </source>
</evidence>
<dbReference type="Gene3D" id="1.20.960.40">
    <property type="match status" value="1"/>
</dbReference>
<gene>
    <name evidence="14" type="ORF">CUNI_LOCUS13723</name>
</gene>
<comment type="function">
    <text evidence="9">Involved in the biogenesis of cilia. Required for the recruitment of PLK1 to centrosomes and S phase progression.</text>
</comment>
<dbReference type="GO" id="GO:0034451">
    <property type="term" value="C:centriolar satellite"/>
    <property type="evidence" value="ECO:0007669"/>
    <property type="project" value="UniProtKB-SubCell"/>
</dbReference>
<evidence type="ECO:0000256" key="10">
    <source>
        <dbReference type="ARBA" id="ARBA00070736"/>
    </source>
</evidence>
<evidence type="ECO:0000313" key="14">
    <source>
        <dbReference type="EMBL" id="CAG5128165.1"/>
    </source>
</evidence>
<keyword evidence="7" id="KW-0206">Cytoskeleton</keyword>
<comment type="subcellular location">
    <subcellularLocation>
        <location evidence="1">Cytoplasm</location>
        <location evidence="1">Cytoskeleton</location>
        <location evidence="1">Cilium basal body</location>
    </subcellularLocation>
    <subcellularLocation>
        <location evidence="3">Cytoplasm</location>
        <location evidence="3">Cytoskeleton</location>
        <location evidence="3">Microtubule organizing center</location>
        <location evidence="3">Centrosome</location>
        <location evidence="3">Centriolar satellite</location>
    </subcellularLocation>
    <subcellularLocation>
        <location evidence="2">Cytoplasmic granule</location>
    </subcellularLocation>
</comment>
<dbReference type="InterPro" id="IPR018993">
    <property type="entry name" value="FOP_dimerisation-dom_N"/>
</dbReference>
<comment type="similarity">
    <text evidence="4">Belongs to the CEP43 family.</text>
</comment>
<evidence type="ECO:0000256" key="6">
    <source>
        <dbReference type="ARBA" id="ARBA00022794"/>
    </source>
</evidence>
<evidence type="ECO:0000256" key="2">
    <source>
        <dbReference type="ARBA" id="ARBA00004463"/>
    </source>
</evidence>
<dbReference type="PANTHER" id="PTHR15431:SF4">
    <property type="entry name" value="PROTEIN TONNEAU 1B"/>
    <property type="match status" value="1"/>
</dbReference>
<evidence type="ECO:0000256" key="1">
    <source>
        <dbReference type="ARBA" id="ARBA00004120"/>
    </source>
</evidence>
<keyword evidence="6" id="KW-0970">Cilium biogenesis/degradation</keyword>
<dbReference type="Proteomes" id="UP000678393">
    <property type="component" value="Unassembled WGS sequence"/>
</dbReference>
<name>A0A8S3ZKA0_9EUPU</name>
<reference evidence="14" key="1">
    <citation type="submission" date="2021-04" db="EMBL/GenBank/DDBJ databases">
        <authorList>
            <consortium name="Molecular Ecology Group"/>
        </authorList>
    </citation>
    <scope>NUCLEOTIDE SEQUENCE</scope>
</reference>
<evidence type="ECO:0000259" key="13">
    <source>
        <dbReference type="Pfam" id="PF09398"/>
    </source>
</evidence>
<evidence type="ECO:0000256" key="11">
    <source>
        <dbReference type="ARBA" id="ARBA00076755"/>
    </source>
</evidence>
<comment type="caution">
    <text evidence="14">The sequence shown here is derived from an EMBL/GenBank/DDBJ whole genome shotgun (WGS) entry which is preliminary data.</text>
</comment>
<dbReference type="FunFam" id="1.20.960.40:FF:000002">
    <property type="entry name" value="LisH domain-containing protein FOPNL"/>
    <property type="match status" value="1"/>
</dbReference>
<organism evidence="14 15">
    <name type="scientific">Candidula unifasciata</name>
    <dbReference type="NCBI Taxonomy" id="100452"/>
    <lineage>
        <taxon>Eukaryota</taxon>
        <taxon>Metazoa</taxon>
        <taxon>Spiralia</taxon>
        <taxon>Lophotrochozoa</taxon>
        <taxon>Mollusca</taxon>
        <taxon>Gastropoda</taxon>
        <taxon>Heterobranchia</taxon>
        <taxon>Euthyneura</taxon>
        <taxon>Panpulmonata</taxon>
        <taxon>Eupulmonata</taxon>
        <taxon>Stylommatophora</taxon>
        <taxon>Helicina</taxon>
        <taxon>Helicoidea</taxon>
        <taxon>Geomitridae</taxon>
        <taxon>Candidula</taxon>
    </lineage>
</organism>
<evidence type="ECO:0000256" key="3">
    <source>
        <dbReference type="ARBA" id="ARBA00004607"/>
    </source>
</evidence>
<keyword evidence="5" id="KW-0963">Cytoplasm</keyword>
<sequence length="155" mass="17502">MASSHDLKEVLKEILENRGSLAEIKARLRAEVFTALDEPAELKPTLSSDNLLIFELIREFLEYNRCKYSASVLVSEIGLPKVPLDRDFVRHELNIVEDAPSKTVPLLYSLVSSYKDSNMDRWNKIQGNLTKTTAGDIKDDENCESTPVIVHGKKL</sequence>
<keyword evidence="8" id="KW-0966">Cell projection</keyword>
<dbReference type="GO" id="GO:0005929">
    <property type="term" value="C:cilium"/>
    <property type="evidence" value="ECO:0007669"/>
    <property type="project" value="UniProtKB-ARBA"/>
</dbReference>
<protein>
    <recommendedName>
        <fullName evidence="10">Centrosomal protein 20</fullName>
    </recommendedName>
    <alternativeName>
        <fullName evidence="11">FGFR1OP N-terminal-like protein</fullName>
    </alternativeName>
    <alternativeName>
        <fullName evidence="12">LisH domain-containing protein FOPNL</fullName>
    </alternativeName>
</protein>
<evidence type="ECO:0000256" key="5">
    <source>
        <dbReference type="ARBA" id="ARBA00022490"/>
    </source>
</evidence>
<dbReference type="PANTHER" id="PTHR15431">
    <property type="entry name" value="FGFR1 ONCOGENE PARTNER/LISH DOMAIN-CONTAINING PROTEIN"/>
    <property type="match status" value="1"/>
</dbReference>
<evidence type="ECO:0000313" key="15">
    <source>
        <dbReference type="Proteomes" id="UP000678393"/>
    </source>
</evidence>
<accession>A0A8S3ZKA0</accession>
<proteinExistence type="inferred from homology"/>
<evidence type="ECO:0000256" key="12">
    <source>
        <dbReference type="ARBA" id="ARBA00081996"/>
    </source>
</evidence>
<dbReference type="GO" id="GO:0034453">
    <property type="term" value="P:microtubule anchoring"/>
    <property type="evidence" value="ECO:0007669"/>
    <property type="project" value="InterPro"/>
</dbReference>
<dbReference type="Pfam" id="PF09398">
    <property type="entry name" value="FOP_dimer"/>
    <property type="match status" value="1"/>
</dbReference>
<dbReference type="GO" id="GO:0030030">
    <property type="term" value="P:cell projection organization"/>
    <property type="evidence" value="ECO:0007669"/>
    <property type="project" value="UniProtKB-KW"/>
</dbReference>
<feature type="domain" description="FGFR1 oncogene partner (FOP) N-terminal dimerisation" evidence="13">
    <location>
        <begin position="48"/>
        <end position="112"/>
    </location>
</feature>
<dbReference type="OrthoDB" id="5970631at2759"/>
<dbReference type="EMBL" id="CAJHNH020002957">
    <property type="protein sequence ID" value="CAG5128165.1"/>
    <property type="molecule type" value="Genomic_DNA"/>
</dbReference>
<dbReference type="AlphaFoldDB" id="A0A8S3ZKA0"/>